<dbReference type="InterPro" id="IPR046623">
    <property type="entry name" value="DUF6536"/>
</dbReference>
<accession>M7UUT8</accession>
<dbReference type="HOGENOM" id="CLU_015847_0_0_1"/>
<dbReference type="PANTHER" id="PTHR35395">
    <property type="entry name" value="DUF6536 DOMAIN-CONTAINING PROTEIN"/>
    <property type="match status" value="1"/>
</dbReference>
<feature type="transmembrane region" description="Helical" evidence="2">
    <location>
        <begin position="494"/>
        <end position="516"/>
    </location>
</feature>
<dbReference type="Pfam" id="PF20163">
    <property type="entry name" value="DUF6536"/>
    <property type="match status" value="1"/>
</dbReference>
<dbReference type="EMBL" id="KB707688">
    <property type="protein sequence ID" value="EMR90793.1"/>
    <property type="molecule type" value="Genomic_DNA"/>
</dbReference>
<organism evidence="4 5">
    <name type="scientific">Botryotinia fuckeliana (strain BcDW1)</name>
    <name type="common">Noble rot fungus</name>
    <name type="synonym">Botrytis cinerea</name>
    <dbReference type="NCBI Taxonomy" id="1290391"/>
    <lineage>
        <taxon>Eukaryota</taxon>
        <taxon>Fungi</taxon>
        <taxon>Dikarya</taxon>
        <taxon>Ascomycota</taxon>
        <taxon>Pezizomycotina</taxon>
        <taxon>Leotiomycetes</taxon>
        <taxon>Helotiales</taxon>
        <taxon>Sclerotiniaceae</taxon>
        <taxon>Botrytis</taxon>
    </lineage>
</organism>
<evidence type="ECO:0000259" key="3">
    <source>
        <dbReference type="Pfam" id="PF20163"/>
    </source>
</evidence>
<evidence type="ECO:0000313" key="4">
    <source>
        <dbReference type="EMBL" id="EMR90793.1"/>
    </source>
</evidence>
<feature type="domain" description="DUF6536" evidence="3">
    <location>
        <begin position="178"/>
        <end position="301"/>
    </location>
</feature>
<name>M7UUT8_BOTF1</name>
<dbReference type="AlphaFoldDB" id="M7UUT8"/>
<dbReference type="OrthoDB" id="5429634at2759"/>
<evidence type="ECO:0000313" key="5">
    <source>
        <dbReference type="Proteomes" id="UP000012045"/>
    </source>
</evidence>
<feature type="transmembrane region" description="Helical" evidence="2">
    <location>
        <begin position="174"/>
        <end position="196"/>
    </location>
</feature>
<sequence length="677" mass="75629">MAARFSRLFDDWDQDHRDITMLEYGPSVNESPPRYHSPQNSTEYISPSADLSERPDLPEPVLEPATPFTPFDDGISSRRLLDGRGSYASSFSPSFPSAHDYQALEDVGRESLSDDPSPGEARLRKGSGVTSNMKKIWSKSTAFTKPRLQSSFDGHFAQGKDGWWKKQMLVDRSLRSMAGFTFLCTIIMFIIMVAYLPAFNSRLNKQSTSVGGKDGESCHSMESRNIAVHLFINIAATMILGCSNTYQQLVTAPLVEEIPFILSKNGDAKCGTNSPWNINVKKSGKLKAWGSWLLLICTSIVCFKRVLDEGVVLLIVLQPIHFLANSVIGPSFYVEMPTNVTYLYNETFSLNSYQSYYYENSYYMASYDSACWTAFRAGLYVLPNNMSQLSDQYNTATLGQSTSFETVLVTYNQNCTAYKGTGTVDEALAEVNYTGSKTTDYNHYCHNPDYNPSAYSECDISLSQTLKQSFGTWGGFSSSVTLASLPSDKISSELIAFAISNGAQFLFSLLYLLLIYNITLISMEHEWGTFESERKRPRATIVSGTPFEQSYFLQLPSKILLPLMIFAAAMHWLLGESIATFESIYTDPAYGVEHSVYYVTYAAYPIFLSTVLMIGQTAICWWAFTYRREGFIPQMYGSIRACCASTSELEDFGRGGIQWGDLGMGERFRHAGFSADG</sequence>
<evidence type="ECO:0000256" key="2">
    <source>
        <dbReference type="SAM" id="Phobius"/>
    </source>
</evidence>
<proteinExistence type="predicted"/>
<feature type="region of interest" description="Disordered" evidence="1">
    <location>
        <begin position="24"/>
        <end position="74"/>
    </location>
</feature>
<evidence type="ECO:0000256" key="1">
    <source>
        <dbReference type="SAM" id="MobiDB-lite"/>
    </source>
</evidence>
<dbReference type="Proteomes" id="UP000012045">
    <property type="component" value="Unassembled WGS sequence"/>
</dbReference>
<keyword evidence="2" id="KW-1133">Transmembrane helix</keyword>
<protein>
    <recommendedName>
        <fullName evidence="3">DUF6536 domain-containing protein</fullName>
    </recommendedName>
</protein>
<reference evidence="5" key="1">
    <citation type="journal article" date="2013" name="Genome Announc.">
        <title>Draft genome sequence of Botrytis cinerea BcDW1, inoculum for noble rot of grape berries.</title>
        <authorList>
            <person name="Blanco-Ulate B."/>
            <person name="Allen G."/>
            <person name="Powell A.L."/>
            <person name="Cantu D."/>
        </authorList>
    </citation>
    <scope>NUCLEOTIDE SEQUENCE [LARGE SCALE GENOMIC DNA]</scope>
    <source>
        <strain evidence="5">BcDW1</strain>
    </source>
</reference>
<feature type="transmembrane region" description="Helical" evidence="2">
    <location>
        <begin position="559"/>
        <end position="581"/>
    </location>
</feature>
<feature type="region of interest" description="Disordered" evidence="1">
    <location>
        <begin position="107"/>
        <end position="128"/>
    </location>
</feature>
<keyword evidence="2" id="KW-0812">Transmembrane</keyword>
<gene>
    <name evidence="4" type="ORF">BcDW1_566</name>
</gene>
<dbReference type="PANTHER" id="PTHR35395:SF1">
    <property type="entry name" value="DUF6536 DOMAIN-CONTAINING PROTEIN"/>
    <property type="match status" value="1"/>
</dbReference>
<feature type="transmembrane region" description="Helical" evidence="2">
    <location>
        <begin position="601"/>
        <end position="624"/>
    </location>
</feature>
<keyword evidence="2" id="KW-0472">Membrane</keyword>